<dbReference type="Proteomes" id="UP000235116">
    <property type="component" value="Chromosome"/>
</dbReference>
<evidence type="ECO:0000313" key="3">
    <source>
        <dbReference type="EMBL" id="AUM13132.1"/>
    </source>
</evidence>
<accession>A0A2K9LLH1</accession>
<name>A0A2K9LLH1_9GAMM</name>
<dbReference type="Pfam" id="PF06812">
    <property type="entry name" value="ImpA_N"/>
    <property type="match status" value="1"/>
</dbReference>
<reference evidence="4" key="1">
    <citation type="submission" date="2017-08" db="EMBL/GenBank/DDBJ databases">
        <title>Direct submision.</title>
        <authorList>
            <person name="Kim S.-J."/>
            <person name="Rhee S.-K."/>
        </authorList>
    </citation>
    <scope>NUCLEOTIDE SEQUENCE [LARGE SCALE GENOMIC DNA]</scope>
    <source>
        <strain evidence="4">GI5</strain>
    </source>
</reference>
<dbReference type="NCBIfam" id="TIGR03363">
    <property type="entry name" value="VI_chp_8"/>
    <property type="match status" value="1"/>
</dbReference>
<dbReference type="AlphaFoldDB" id="A0A2K9LLH1"/>
<dbReference type="InterPro" id="IPR010657">
    <property type="entry name" value="ImpA_N"/>
</dbReference>
<dbReference type="PANTHER" id="PTHR37951:SF1">
    <property type="entry name" value="TYPE VI SECRETION SYSTEM COMPONENT TSSA1"/>
    <property type="match status" value="1"/>
</dbReference>
<dbReference type="KEGG" id="kak:Kalk_12160"/>
<gene>
    <name evidence="3" type="ORF">Kalk_12160</name>
</gene>
<dbReference type="InterPro" id="IPR017740">
    <property type="entry name" value="TssA-like"/>
</dbReference>
<feature type="region of interest" description="Disordered" evidence="1">
    <location>
        <begin position="382"/>
        <end position="406"/>
    </location>
</feature>
<evidence type="ECO:0000256" key="1">
    <source>
        <dbReference type="SAM" id="MobiDB-lite"/>
    </source>
</evidence>
<dbReference type="RefSeq" id="WP_101894511.1">
    <property type="nucleotide sequence ID" value="NZ_CP022684.1"/>
</dbReference>
<evidence type="ECO:0000259" key="2">
    <source>
        <dbReference type="Pfam" id="PF06812"/>
    </source>
</evidence>
<keyword evidence="4" id="KW-1185">Reference proteome</keyword>
<dbReference type="EMBL" id="CP022684">
    <property type="protein sequence ID" value="AUM13132.1"/>
    <property type="molecule type" value="Genomic_DNA"/>
</dbReference>
<protein>
    <recommendedName>
        <fullName evidence="2">ImpA N-terminal domain-containing protein</fullName>
    </recommendedName>
</protein>
<dbReference type="OrthoDB" id="9771118at2"/>
<sequence length="406" mass="44465">MASPHIIDIDELLQPISENQPQGSDIREDSSSTSLYYQIKDARNTARAAERASLFDPDEAANVLNAWRPILDLAPTILKEHSKDLEVASWLIEALIRFHDFPGLRDGIKLTRGLVDNFWENLYPEPDEDGIETKVAPLAGLNGDSGEGTLLAPIRNALITTESSVGAYSFWQYQQARDAARITDPDKREEKEATLGFTQRQIETAVAEASNEYYQNLVDDLEGAVADFKAMNDVLRQHCGHEAPPYSLILETLEEVLRAVRFLAKDKLAVAAPEEEAMTETSAGEAPVAVAPGASAGTSGPISSREDALRRLDEVAKYFRATEPHTPLVTGIERLVRWGRMPMAELILELVPDPTARAFYQHLTGAKLNESDDQADLSATYAATASTISQPQATSSNTEEDSGGGW</sequence>
<organism evidence="3 4">
    <name type="scientific">Ketobacter alkanivorans</name>
    <dbReference type="NCBI Taxonomy" id="1917421"/>
    <lineage>
        <taxon>Bacteria</taxon>
        <taxon>Pseudomonadati</taxon>
        <taxon>Pseudomonadota</taxon>
        <taxon>Gammaproteobacteria</taxon>
        <taxon>Pseudomonadales</taxon>
        <taxon>Ketobacteraceae</taxon>
        <taxon>Ketobacter</taxon>
    </lineage>
</organism>
<proteinExistence type="predicted"/>
<dbReference type="PANTHER" id="PTHR37951">
    <property type="entry name" value="CYTOPLASMIC PROTEIN-RELATED"/>
    <property type="match status" value="1"/>
</dbReference>
<evidence type="ECO:0000313" key="4">
    <source>
        <dbReference type="Proteomes" id="UP000235116"/>
    </source>
</evidence>
<feature type="domain" description="ImpA N-terminal" evidence="2">
    <location>
        <begin position="13"/>
        <end position="142"/>
    </location>
</feature>